<accession>A0A1G7ASN0</accession>
<feature type="transmembrane region" description="Helical" evidence="1">
    <location>
        <begin position="115"/>
        <end position="136"/>
    </location>
</feature>
<reference evidence="3 4" key="1">
    <citation type="submission" date="2016-10" db="EMBL/GenBank/DDBJ databases">
        <authorList>
            <person name="de Groot N.N."/>
        </authorList>
    </citation>
    <scope>NUCLEOTIDE SEQUENCE [LARGE SCALE GENOMIC DNA]</scope>
    <source>
        <strain evidence="3 4">ATCC 700224</strain>
    </source>
</reference>
<keyword evidence="1" id="KW-1133">Transmembrane helix</keyword>
<evidence type="ECO:0000313" key="3">
    <source>
        <dbReference type="EMBL" id="SDE17904.1"/>
    </source>
</evidence>
<evidence type="ECO:0000313" key="4">
    <source>
        <dbReference type="Proteomes" id="UP000199412"/>
    </source>
</evidence>
<feature type="domain" description="DUF1468" evidence="2">
    <location>
        <begin position="8"/>
        <end position="137"/>
    </location>
</feature>
<gene>
    <name evidence="3" type="ORF">SAMN05421720_10476</name>
</gene>
<dbReference type="RefSeq" id="WP_092784289.1">
    <property type="nucleotide sequence ID" value="NZ_FNAP01000004.1"/>
</dbReference>
<feature type="transmembrane region" description="Helical" evidence="1">
    <location>
        <begin position="31"/>
        <end position="52"/>
    </location>
</feature>
<organism evidence="3 4">
    <name type="scientific">Rhodospira trueperi</name>
    <dbReference type="NCBI Taxonomy" id="69960"/>
    <lineage>
        <taxon>Bacteria</taxon>
        <taxon>Pseudomonadati</taxon>
        <taxon>Pseudomonadota</taxon>
        <taxon>Alphaproteobacteria</taxon>
        <taxon>Rhodospirillales</taxon>
        <taxon>Rhodospirillaceae</taxon>
        <taxon>Rhodospira</taxon>
    </lineage>
</organism>
<dbReference type="STRING" id="69960.SAMN05421720_10476"/>
<name>A0A1G7ASN0_9PROT</name>
<proteinExistence type="predicted"/>
<feature type="transmembrane region" description="Helical" evidence="1">
    <location>
        <begin position="89"/>
        <end position="108"/>
    </location>
</feature>
<keyword evidence="4" id="KW-1185">Reference proteome</keyword>
<sequence>MILGFGAVMGGLVLLLWAGRAEPVPHLSVDPGLFPTGIGVAAVVVGGILMAVPGRTDAPVVPGPSRAGLIGAGLTVGLPLLLALTLDRIGFALGLPMVLAPLMIRHGVHPGRATLLAVGLTAALVAVFTGLLRVPLPLGPLAGGLPWR</sequence>
<feature type="transmembrane region" description="Helical" evidence="1">
    <location>
        <begin position="64"/>
        <end position="83"/>
    </location>
</feature>
<keyword evidence="1" id="KW-0472">Membrane</keyword>
<dbReference type="Proteomes" id="UP000199412">
    <property type="component" value="Unassembled WGS sequence"/>
</dbReference>
<dbReference type="InterPro" id="IPR009936">
    <property type="entry name" value="DUF1468"/>
</dbReference>
<evidence type="ECO:0000259" key="2">
    <source>
        <dbReference type="Pfam" id="PF07331"/>
    </source>
</evidence>
<dbReference type="EMBL" id="FNAP01000004">
    <property type="protein sequence ID" value="SDE17904.1"/>
    <property type="molecule type" value="Genomic_DNA"/>
</dbReference>
<evidence type="ECO:0000256" key="1">
    <source>
        <dbReference type="SAM" id="Phobius"/>
    </source>
</evidence>
<protein>
    <submittedName>
        <fullName evidence="3">Tripartite tricarboxylate transporter TctB family protein</fullName>
    </submittedName>
</protein>
<keyword evidence="1" id="KW-0812">Transmembrane</keyword>
<dbReference type="AlphaFoldDB" id="A0A1G7ASN0"/>
<dbReference type="Pfam" id="PF07331">
    <property type="entry name" value="TctB"/>
    <property type="match status" value="1"/>
</dbReference>